<keyword evidence="3" id="KW-1185">Reference proteome</keyword>
<name>A0ABY6V2X2_BIOOC</name>
<feature type="region of interest" description="Disordered" evidence="1">
    <location>
        <begin position="99"/>
        <end position="126"/>
    </location>
</feature>
<dbReference type="EMBL" id="CABFNS010000933">
    <property type="protein sequence ID" value="VUC36770.1"/>
    <property type="molecule type" value="Genomic_DNA"/>
</dbReference>
<sequence length="126" mass="13632">MSAVPEFTWEVNRVTWGDQPGLFIHKLSERFLNIIEEKEISKENKEMLKALVFLGSFTGIEVKARTVGNIILTCTQGIAEPSEGVWISDATRQLGEILEWSGSSPESSGSSSESAGSNPESAGTNA</sequence>
<comment type="caution">
    <text evidence="2">The sequence shown here is derived from an EMBL/GenBank/DDBJ whole genome shotgun (WGS) entry which is preliminary data.</text>
</comment>
<evidence type="ECO:0000313" key="3">
    <source>
        <dbReference type="Proteomes" id="UP000766486"/>
    </source>
</evidence>
<accession>A0ABY6V2X2</accession>
<evidence type="ECO:0000313" key="2">
    <source>
        <dbReference type="EMBL" id="VUC36770.1"/>
    </source>
</evidence>
<evidence type="ECO:0000256" key="1">
    <source>
        <dbReference type="SAM" id="MobiDB-lite"/>
    </source>
</evidence>
<proteinExistence type="predicted"/>
<reference evidence="2 3" key="1">
    <citation type="submission" date="2019-06" db="EMBL/GenBank/DDBJ databases">
        <authorList>
            <person name="Broberg M."/>
        </authorList>
    </citation>
    <scope>NUCLEOTIDE SEQUENCE [LARGE SCALE GENOMIC DNA]</scope>
</reference>
<organism evidence="2 3">
    <name type="scientific">Bionectria ochroleuca</name>
    <name type="common">Gliocladium roseum</name>
    <dbReference type="NCBI Taxonomy" id="29856"/>
    <lineage>
        <taxon>Eukaryota</taxon>
        <taxon>Fungi</taxon>
        <taxon>Dikarya</taxon>
        <taxon>Ascomycota</taxon>
        <taxon>Pezizomycotina</taxon>
        <taxon>Sordariomycetes</taxon>
        <taxon>Hypocreomycetidae</taxon>
        <taxon>Hypocreales</taxon>
        <taxon>Bionectriaceae</taxon>
        <taxon>Clonostachys</taxon>
    </lineage>
</organism>
<gene>
    <name evidence="2" type="ORF">CLO192961_LOCUS451955</name>
</gene>
<dbReference type="Proteomes" id="UP000766486">
    <property type="component" value="Unassembled WGS sequence"/>
</dbReference>
<protein>
    <submittedName>
        <fullName evidence="2">Uncharacterized protein</fullName>
    </submittedName>
</protein>
<feature type="compositionally biased region" description="Low complexity" evidence="1">
    <location>
        <begin position="101"/>
        <end position="126"/>
    </location>
</feature>